<keyword evidence="3" id="KW-1185">Reference proteome</keyword>
<dbReference type="Proteomes" id="UP000654918">
    <property type="component" value="Unassembled WGS sequence"/>
</dbReference>
<feature type="region of interest" description="Disordered" evidence="1">
    <location>
        <begin position="122"/>
        <end position="156"/>
    </location>
</feature>
<name>A0A8H6KL71_9PEZI</name>
<proteinExistence type="predicted"/>
<dbReference type="EMBL" id="WIGO01000057">
    <property type="protein sequence ID" value="KAF6833547.1"/>
    <property type="molecule type" value="Genomic_DNA"/>
</dbReference>
<feature type="compositionally biased region" description="Basic and acidic residues" evidence="1">
    <location>
        <begin position="73"/>
        <end position="82"/>
    </location>
</feature>
<evidence type="ECO:0000313" key="2">
    <source>
        <dbReference type="EMBL" id="KAF6833547.1"/>
    </source>
</evidence>
<organism evidence="2 3">
    <name type="scientific">Colletotrichum plurivorum</name>
    <dbReference type="NCBI Taxonomy" id="2175906"/>
    <lineage>
        <taxon>Eukaryota</taxon>
        <taxon>Fungi</taxon>
        <taxon>Dikarya</taxon>
        <taxon>Ascomycota</taxon>
        <taxon>Pezizomycotina</taxon>
        <taxon>Sordariomycetes</taxon>
        <taxon>Hypocreomycetidae</taxon>
        <taxon>Glomerellales</taxon>
        <taxon>Glomerellaceae</taxon>
        <taxon>Colletotrichum</taxon>
        <taxon>Colletotrichum orchidearum species complex</taxon>
    </lineage>
</organism>
<evidence type="ECO:0000256" key="1">
    <source>
        <dbReference type="SAM" id="MobiDB-lite"/>
    </source>
</evidence>
<sequence>MARVFQRELKRLMDDDPDDTRTHVFSLKQLESDATSDTSGHINTTGGDRGQDQDGNGDGDGGHPAIGMGPPLAEDRVTDATEKAATSTVLPATEHRDAVSGASNHILRQSMDVDDNVVDQRLQRGRGASRSNNVANSEDGFSRRTPGLSRAERKASVIVDRDTKRDEVNERFIHVDSPEELLEMMFGPSKLASTASIATNCGANKGQDEMQPRSGRPLTTRAPKSVTQQNADQLASRQSPDFTARPSNARKRSPSNIEPRPVAAATRPLKKKKVKEPRPDVSELDDWSDVSKGVPWRTEPKVDVVTDDDEFFHTSDEEPILANNAKK</sequence>
<accession>A0A8H6KL71</accession>
<comment type="caution">
    <text evidence="2">The sequence shown here is derived from an EMBL/GenBank/DDBJ whole genome shotgun (WGS) entry which is preliminary data.</text>
</comment>
<feature type="region of interest" description="Disordered" evidence="1">
    <location>
        <begin position="201"/>
        <end position="294"/>
    </location>
</feature>
<gene>
    <name evidence="2" type="ORF">CPLU01_05423</name>
</gene>
<evidence type="ECO:0000313" key="3">
    <source>
        <dbReference type="Proteomes" id="UP000654918"/>
    </source>
</evidence>
<feature type="region of interest" description="Disordered" evidence="1">
    <location>
        <begin position="308"/>
        <end position="327"/>
    </location>
</feature>
<protein>
    <submittedName>
        <fullName evidence="2">Uncharacterized protein</fullName>
    </submittedName>
</protein>
<feature type="compositionally biased region" description="Polar residues" evidence="1">
    <location>
        <begin position="32"/>
        <end position="45"/>
    </location>
</feature>
<feature type="compositionally biased region" description="Polar residues" evidence="1">
    <location>
        <begin position="225"/>
        <end position="241"/>
    </location>
</feature>
<feature type="region of interest" description="Disordered" evidence="1">
    <location>
        <begin position="27"/>
        <end position="97"/>
    </location>
</feature>
<reference evidence="2" key="1">
    <citation type="journal article" date="2020" name="Phytopathology">
        <title>Genome Sequence Resources of Colletotrichum truncatum, C. plurivorum, C. musicola, and C. sojae: Four Species Pathogenic to Soybean (Glycine max).</title>
        <authorList>
            <person name="Rogerio F."/>
            <person name="Boufleur T.R."/>
            <person name="Ciampi-Guillardi M."/>
            <person name="Sukno S.A."/>
            <person name="Thon M.R."/>
            <person name="Massola Junior N.S."/>
            <person name="Baroncelli R."/>
        </authorList>
    </citation>
    <scope>NUCLEOTIDE SEQUENCE</scope>
    <source>
        <strain evidence="2">LFN00145</strain>
    </source>
</reference>
<dbReference type="AlphaFoldDB" id="A0A8H6KL71"/>